<accession>A0A5J4ZGE8</accession>
<name>A0A5J4ZGE8_9ASTE</name>
<organism evidence="1 2">
    <name type="scientific">Nyssa sinensis</name>
    <dbReference type="NCBI Taxonomy" id="561372"/>
    <lineage>
        <taxon>Eukaryota</taxon>
        <taxon>Viridiplantae</taxon>
        <taxon>Streptophyta</taxon>
        <taxon>Embryophyta</taxon>
        <taxon>Tracheophyta</taxon>
        <taxon>Spermatophyta</taxon>
        <taxon>Magnoliopsida</taxon>
        <taxon>eudicotyledons</taxon>
        <taxon>Gunneridae</taxon>
        <taxon>Pentapetalae</taxon>
        <taxon>asterids</taxon>
        <taxon>Cornales</taxon>
        <taxon>Nyssaceae</taxon>
        <taxon>Nyssa</taxon>
    </lineage>
</organism>
<dbReference type="Proteomes" id="UP000325577">
    <property type="component" value="Linkage Group LG8"/>
</dbReference>
<dbReference type="AlphaFoldDB" id="A0A5J4ZGE8"/>
<proteinExistence type="predicted"/>
<protein>
    <submittedName>
        <fullName evidence="1">Uncharacterized protein</fullName>
    </submittedName>
</protein>
<keyword evidence="2" id="KW-1185">Reference proteome</keyword>
<sequence length="166" mass="18770">MDCTRQNSERENEILESGVWRPTPWNQLICGPTQPACLSEKRAPHFSRFIKRPENSHRRRLYESATVPAVDQTSDDRPRHDLIHFPVSERQKVAQAGDRVIALHVLGSNETVDRNGKSSLFSLVKAFDSVLAVYEGFCNLKQVAVELVTLCVRNVVAEVILALNDF</sequence>
<evidence type="ECO:0000313" key="1">
    <source>
        <dbReference type="EMBL" id="KAA8516914.1"/>
    </source>
</evidence>
<gene>
    <name evidence="1" type="ORF">F0562_017268</name>
</gene>
<evidence type="ECO:0000313" key="2">
    <source>
        <dbReference type="Proteomes" id="UP000325577"/>
    </source>
</evidence>
<dbReference type="OrthoDB" id="1728550at2759"/>
<reference evidence="1 2" key="1">
    <citation type="submission" date="2019-09" db="EMBL/GenBank/DDBJ databases">
        <title>A chromosome-level genome assembly of the Chinese tupelo Nyssa sinensis.</title>
        <authorList>
            <person name="Yang X."/>
            <person name="Kang M."/>
            <person name="Yang Y."/>
            <person name="Xiong H."/>
            <person name="Wang M."/>
            <person name="Zhang Z."/>
            <person name="Wang Z."/>
            <person name="Wu H."/>
            <person name="Ma T."/>
            <person name="Liu J."/>
            <person name="Xi Z."/>
        </authorList>
    </citation>
    <scope>NUCLEOTIDE SEQUENCE [LARGE SCALE GENOMIC DNA]</scope>
    <source>
        <strain evidence="1">J267</strain>
        <tissue evidence="1">Leaf</tissue>
    </source>
</reference>
<dbReference type="EMBL" id="CM018051">
    <property type="protein sequence ID" value="KAA8516914.1"/>
    <property type="molecule type" value="Genomic_DNA"/>
</dbReference>